<name>A0AAN7UZ93_9PEZI</name>
<evidence type="ECO:0000313" key="1">
    <source>
        <dbReference type="EMBL" id="KAK5630649.1"/>
    </source>
</evidence>
<comment type="caution">
    <text evidence="1">The sequence shown here is derived from an EMBL/GenBank/DDBJ whole genome shotgun (WGS) entry which is preliminary data.</text>
</comment>
<dbReference type="AlphaFoldDB" id="A0AAN7UZ93"/>
<sequence>MGAVIELQLEVALGFVHFDEVDRICQALIFVYSFPPSEQRDKDTQEAPTKVDPFQKTLRNMYKQPRA</sequence>
<protein>
    <submittedName>
        <fullName evidence="1">Uncharacterized protein</fullName>
    </submittedName>
</protein>
<dbReference type="EMBL" id="JAWHQM010000016">
    <property type="protein sequence ID" value="KAK5630649.1"/>
    <property type="molecule type" value="Genomic_DNA"/>
</dbReference>
<proteinExistence type="predicted"/>
<dbReference type="Proteomes" id="UP001305414">
    <property type="component" value="Unassembled WGS sequence"/>
</dbReference>
<accession>A0AAN7UZ93</accession>
<reference evidence="1 2" key="1">
    <citation type="submission" date="2023-10" db="EMBL/GenBank/DDBJ databases">
        <title>Draft genome sequence of Xylaria bambusicola isolate GMP-LS, the root and basal stem rot pathogen of sugarcane in Indonesia.</title>
        <authorList>
            <person name="Selvaraj P."/>
            <person name="Muralishankar V."/>
            <person name="Muruganantham S."/>
            <person name="Sp S."/>
            <person name="Haryani S."/>
            <person name="Lau K.J.X."/>
            <person name="Naqvi N.I."/>
        </authorList>
    </citation>
    <scope>NUCLEOTIDE SEQUENCE [LARGE SCALE GENOMIC DNA]</scope>
    <source>
        <strain evidence="1">GMP-LS</strain>
    </source>
</reference>
<keyword evidence="2" id="KW-1185">Reference proteome</keyword>
<evidence type="ECO:0000313" key="2">
    <source>
        <dbReference type="Proteomes" id="UP001305414"/>
    </source>
</evidence>
<gene>
    <name evidence="1" type="ORF">RRF57_006364</name>
</gene>
<organism evidence="1 2">
    <name type="scientific">Xylaria bambusicola</name>
    <dbReference type="NCBI Taxonomy" id="326684"/>
    <lineage>
        <taxon>Eukaryota</taxon>
        <taxon>Fungi</taxon>
        <taxon>Dikarya</taxon>
        <taxon>Ascomycota</taxon>
        <taxon>Pezizomycotina</taxon>
        <taxon>Sordariomycetes</taxon>
        <taxon>Xylariomycetidae</taxon>
        <taxon>Xylariales</taxon>
        <taxon>Xylariaceae</taxon>
        <taxon>Xylaria</taxon>
    </lineage>
</organism>